<dbReference type="Gene3D" id="4.10.60.10">
    <property type="entry name" value="Zinc finger, CCHC-type"/>
    <property type="match status" value="1"/>
</dbReference>
<feature type="domain" description="Retrovirus-related Pol polyprotein from transposon TNT 1-94-like beta-barrel" evidence="2">
    <location>
        <begin position="158"/>
        <end position="238"/>
    </location>
</feature>
<dbReference type="PANTHER" id="PTHR47592:SF27">
    <property type="entry name" value="OS08G0421700 PROTEIN"/>
    <property type="match status" value="1"/>
</dbReference>
<gene>
    <name evidence="3" type="ORF">SI8410_04005256</name>
</gene>
<sequence>MSIEQFQDLDAILVEEVHGTLMIHEDKLQDRLVKREEKVSLAHALGKNKKKDSSDSSQARGRGRGCGKGRARGMMKIEDFDDDKRPRDKSFVTSYNCQKKGHYANECRFPKKERPKVDKQKAIVAEENSSDNSLLMAFEDSDVLLQGISQSELMNDMWYLDMEATSHMSSEKTLFFELDESSKGGVHFGDDSHIPIEGRGKILLNTKSGSKITLINVLYTPRLRANILRLGSLDEQGCKMNL</sequence>
<dbReference type="InterPro" id="IPR036875">
    <property type="entry name" value="Znf_CCHC_sf"/>
</dbReference>
<dbReference type="Proteomes" id="UP000663760">
    <property type="component" value="Chromosome 4"/>
</dbReference>
<dbReference type="SUPFAM" id="SSF57756">
    <property type="entry name" value="Retrovirus zinc finger-like domains"/>
    <property type="match status" value="1"/>
</dbReference>
<dbReference type="GO" id="GO:0003676">
    <property type="term" value="F:nucleic acid binding"/>
    <property type="evidence" value="ECO:0007669"/>
    <property type="project" value="InterPro"/>
</dbReference>
<evidence type="ECO:0000313" key="3">
    <source>
        <dbReference type="EMBL" id="CAA7394595.1"/>
    </source>
</evidence>
<feature type="region of interest" description="Disordered" evidence="1">
    <location>
        <begin position="43"/>
        <end position="72"/>
    </location>
</feature>
<reference evidence="3" key="1">
    <citation type="submission" date="2020-02" db="EMBL/GenBank/DDBJ databases">
        <authorList>
            <person name="Scholz U."/>
            <person name="Mascher M."/>
            <person name="Fiebig A."/>
        </authorList>
    </citation>
    <scope>NUCLEOTIDE SEQUENCE</scope>
</reference>
<dbReference type="PANTHER" id="PTHR47592">
    <property type="entry name" value="PBF68 PROTEIN"/>
    <property type="match status" value="1"/>
</dbReference>
<organism evidence="3 4">
    <name type="scientific">Spirodela intermedia</name>
    <name type="common">Intermediate duckweed</name>
    <dbReference type="NCBI Taxonomy" id="51605"/>
    <lineage>
        <taxon>Eukaryota</taxon>
        <taxon>Viridiplantae</taxon>
        <taxon>Streptophyta</taxon>
        <taxon>Embryophyta</taxon>
        <taxon>Tracheophyta</taxon>
        <taxon>Spermatophyta</taxon>
        <taxon>Magnoliopsida</taxon>
        <taxon>Liliopsida</taxon>
        <taxon>Araceae</taxon>
        <taxon>Lemnoideae</taxon>
        <taxon>Spirodela</taxon>
    </lineage>
</organism>
<name>A0A7I8KC68_SPIIN</name>
<evidence type="ECO:0000256" key="1">
    <source>
        <dbReference type="SAM" id="MobiDB-lite"/>
    </source>
</evidence>
<protein>
    <recommendedName>
        <fullName evidence="2">Retrovirus-related Pol polyprotein from transposon TNT 1-94-like beta-barrel domain-containing protein</fullName>
    </recommendedName>
</protein>
<feature type="compositionally biased region" description="Basic residues" evidence="1">
    <location>
        <begin position="61"/>
        <end position="72"/>
    </location>
</feature>
<dbReference type="Pfam" id="PF22936">
    <property type="entry name" value="Pol_BBD"/>
    <property type="match status" value="1"/>
</dbReference>
<dbReference type="GO" id="GO:0008270">
    <property type="term" value="F:zinc ion binding"/>
    <property type="evidence" value="ECO:0007669"/>
    <property type="project" value="InterPro"/>
</dbReference>
<dbReference type="InterPro" id="IPR054722">
    <property type="entry name" value="PolX-like_BBD"/>
</dbReference>
<dbReference type="EMBL" id="LR746267">
    <property type="protein sequence ID" value="CAA7394595.1"/>
    <property type="molecule type" value="Genomic_DNA"/>
</dbReference>
<accession>A0A7I8KC68</accession>
<evidence type="ECO:0000313" key="4">
    <source>
        <dbReference type="Proteomes" id="UP000663760"/>
    </source>
</evidence>
<dbReference type="AlphaFoldDB" id="A0A7I8KC68"/>
<evidence type="ECO:0000259" key="2">
    <source>
        <dbReference type="Pfam" id="PF22936"/>
    </source>
</evidence>
<proteinExistence type="predicted"/>
<keyword evidence="4" id="KW-1185">Reference proteome</keyword>
<dbReference type="OrthoDB" id="774925at2759"/>